<dbReference type="Pfam" id="PF00582">
    <property type="entry name" value="Usp"/>
    <property type="match status" value="1"/>
</dbReference>
<dbReference type="Gene3D" id="3.40.50.620">
    <property type="entry name" value="HUPs"/>
    <property type="match status" value="1"/>
</dbReference>
<keyword evidence="3" id="KW-1185">Reference proteome</keyword>
<dbReference type="AlphaFoldDB" id="A0A507CK95"/>
<proteinExistence type="predicted"/>
<dbReference type="SUPFAM" id="SSF52402">
    <property type="entry name" value="Adenine nucleotide alpha hydrolases-like"/>
    <property type="match status" value="1"/>
</dbReference>
<evidence type="ECO:0000259" key="1">
    <source>
        <dbReference type="Pfam" id="PF00582"/>
    </source>
</evidence>
<dbReference type="VEuPathDB" id="FungiDB:SeMB42_g06090"/>
<accession>A0A507CK95</accession>
<dbReference type="EMBL" id="QEAN01000321">
    <property type="protein sequence ID" value="TPX40222.1"/>
    <property type="molecule type" value="Genomic_DNA"/>
</dbReference>
<dbReference type="Proteomes" id="UP000317494">
    <property type="component" value="Unassembled WGS sequence"/>
</dbReference>
<gene>
    <name evidence="2" type="ORF">SeMB42_g06090</name>
</gene>
<dbReference type="InterPro" id="IPR006016">
    <property type="entry name" value="UspA"/>
</dbReference>
<dbReference type="CDD" id="cd23659">
    <property type="entry name" value="USP_At3g01520-like"/>
    <property type="match status" value="1"/>
</dbReference>
<organism evidence="2 3">
    <name type="scientific">Synchytrium endobioticum</name>
    <dbReference type="NCBI Taxonomy" id="286115"/>
    <lineage>
        <taxon>Eukaryota</taxon>
        <taxon>Fungi</taxon>
        <taxon>Fungi incertae sedis</taxon>
        <taxon>Chytridiomycota</taxon>
        <taxon>Chytridiomycota incertae sedis</taxon>
        <taxon>Chytridiomycetes</taxon>
        <taxon>Synchytriales</taxon>
        <taxon>Synchytriaceae</taxon>
        <taxon>Synchytrium</taxon>
    </lineage>
</organism>
<comment type="caution">
    <text evidence="2">The sequence shown here is derived from an EMBL/GenBank/DDBJ whole genome shotgun (WGS) entry which is preliminary data.</text>
</comment>
<evidence type="ECO:0000313" key="2">
    <source>
        <dbReference type="EMBL" id="TPX40222.1"/>
    </source>
</evidence>
<reference evidence="2 3" key="1">
    <citation type="journal article" date="2019" name="Sci. Rep.">
        <title>Comparative genomics of chytrid fungi reveal insights into the obligate biotrophic and pathogenic lifestyle of Synchytrium endobioticum.</title>
        <authorList>
            <person name="van de Vossenberg B.T.L.H."/>
            <person name="Warris S."/>
            <person name="Nguyen H.D.T."/>
            <person name="van Gent-Pelzer M.P.E."/>
            <person name="Joly D.L."/>
            <person name="van de Geest H.C."/>
            <person name="Bonants P.J.M."/>
            <person name="Smith D.S."/>
            <person name="Levesque C.A."/>
            <person name="van der Lee T.A.J."/>
        </authorList>
    </citation>
    <scope>NUCLEOTIDE SEQUENCE [LARGE SCALE GENOMIC DNA]</scope>
    <source>
        <strain evidence="2 3">MB42</strain>
    </source>
</reference>
<sequence length="329" mass="36080">MNDMPVVMSASISDLPDAIFEPAATSETEPEDHQYLPYPEANHPSQIFEQGTVPDHLLPHTEASSQEPIIPSTIRRQAPSSLSLRSRPRRSLLLGVNSLKESDVAFDFCVSNVAHDGDEVILCHLVTTKSHGSMLGIDTGDVEDLTALAEAVRNRFALRLASMKPHPRITLRAEVRICKSPKEELCHIAYEFAAEALIVGHRGSGCIKSMIVGSVADYCVQHSSCPFCDWSRVGTQWMAWHPTPMIPSSHQLFLCPLSNAGAVPYGLVVRSLGQNEIAQRQSTDDDKLYTSSNSIGCAAGVLTEHSNCIQLKSNWTIIRHSFTDKTGHI</sequence>
<name>A0A507CK95_9FUNG</name>
<dbReference type="PANTHER" id="PTHR31964:SF113">
    <property type="entry name" value="USPA DOMAIN-CONTAINING PROTEIN"/>
    <property type="match status" value="1"/>
</dbReference>
<evidence type="ECO:0000313" key="3">
    <source>
        <dbReference type="Proteomes" id="UP000317494"/>
    </source>
</evidence>
<protein>
    <recommendedName>
        <fullName evidence="1">UspA domain-containing protein</fullName>
    </recommendedName>
</protein>
<feature type="domain" description="UspA" evidence="1">
    <location>
        <begin position="90"/>
        <end position="226"/>
    </location>
</feature>
<dbReference type="PANTHER" id="PTHR31964">
    <property type="entry name" value="ADENINE NUCLEOTIDE ALPHA HYDROLASES-LIKE SUPERFAMILY PROTEIN"/>
    <property type="match status" value="1"/>
</dbReference>
<dbReference type="InterPro" id="IPR014729">
    <property type="entry name" value="Rossmann-like_a/b/a_fold"/>
</dbReference>